<keyword evidence="3" id="KW-1185">Reference proteome</keyword>
<keyword evidence="1" id="KW-0472">Membrane</keyword>
<feature type="transmembrane region" description="Helical" evidence="1">
    <location>
        <begin position="6"/>
        <end position="39"/>
    </location>
</feature>
<comment type="caution">
    <text evidence="2">The sequence shown here is derived from an EMBL/GenBank/DDBJ whole genome shotgun (WGS) entry which is preliminary data.</text>
</comment>
<reference evidence="2 3" key="1">
    <citation type="submission" date="2018-06" db="EMBL/GenBank/DDBJ databases">
        <title>Genomic Encyclopedia of Type Strains, Phase III (KMG-III): the genomes of soil and plant-associated and newly described type strains.</title>
        <authorList>
            <person name="Whitman W."/>
        </authorList>
    </citation>
    <scope>NUCLEOTIDE SEQUENCE [LARGE SCALE GENOMIC DNA]</scope>
    <source>
        <strain evidence="2 3">CGMCC 1.8979</strain>
    </source>
</reference>
<dbReference type="EMBL" id="QLMH01000006">
    <property type="protein sequence ID" value="RAK19531.1"/>
    <property type="molecule type" value="Genomic_DNA"/>
</dbReference>
<proteinExistence type="predicted"/>
<name>A0A327YGC0_9BACL</name>
<keyword evidence="1" id="KW-1133">Transmembrane helix</keyword>
<gene>
    <name evidence="2" type="ORF">B0I26_106155</name>
</gene>
<evidence type="ECO:0000313" key="3">
    <source>
        <dbReference type="Proteomes" id="UP000248555"/>
    </source>
</evidence>
<dbReference type="Proteomes" id="UP000248555">
    <property type="component" value="Unassembled WGS sequence"/>
</dbReference>
<sequence>MKVSLWFYLGALFVYFLSFISGFSIGLYVLFGAILLLFFRFGNIFQTSKKRKECFNIDRYFHYNLCRFLYRLVSFIS</sequence>
<protein>
    <submittedName>
        <fullName evidence="2">Uncharacterized protein</fullName>
    </submittedName>
</protein>
<organism evidence="2 3">
    <name type="scientific">Paranoxybacillus vitaminiphilus</name>
    <dbReference type="NCBI Taxonomy" id="581036"/>
    <lineage>
        <taxon>Bacteria</taxon>
        <taxon>Bacillati</taxon>
        <taxon>Bacillota</taxon>
        <taxon>Bacilli</taxon>
        <taxon>Bacillales</taxon>
        <taxon>Anoxybacillaceae</taxon>
        <taxon>Paranoxybacillus</taxon>
    </lineage>
</organism>
<keyword evidence="1" id="KW-0812">Transmembrane</keyword>
<evidence type="ECO:0000313" key="2">
    <source>
        <dbReference type="EMBL" id="RAK19531.1"/>
    </source>
</evidence>
<evidence type="ECO:0000256" key="1">
    <source>
        <dbReference type="SAM" id="Phobius"/>
    </source>
</evidence>
<dbReference type="AlphaFoldDB" id="A0A327YGC0"/>
<accession>A0A327YGC0</accession>